<evidence type="ECO:0000313" key="3">
    <source>
        <dbReference type="Proteomes" id="UP001596137"/>
    </source>
</evidence>
<feature type="region of interest" description="Disordered" evidence="1">
    <location>
        <begin position="131"/>
        <end position="189"/>
    </location>
</feature>
<evidence type="ECO:0000256" key="1">
    <source>
        <dbReference type="SAM" id="MobiDB-lite"/>
    </source>
</evidence>
<accession>A0ABW1NST8</accession>
<evidence type="ECO:0008006" key="4">
    <source>
        <dbReference type="Google" id="ProtNLM"/>
    </source>
</evidence>
<dbReference type="Gene3D" id="3.40.50.300">
    <property type="entry name" value="P-loop containing nucleotide triphosphate hydrolases"/>
    <property type="match status" value="1"/>
</dbReference>
<evidence type="ECO:0000313" key="2">
    <source>
        <dbReference type="EMBL" id="MFC6086439.1"/>
    </source>
</evidence>
<dbReference type="SUPFAM" id="SSF52540">
    <property type="entry name" value="P-loop containing nucleoside triphosphate hydrolases"/>
    <property type="match status" value="1"/>
</dbReference>
<protein>
    <recommendedName>
        <fullName evidence="4">ATP-binding protein</fullName>
    </recommendedName>
</protein>
<keyword evidence="3" id="KW-1185">Reference proteome</keyword>
<proteinExistence type="predicted"/>
<sequence length="189" mass="20529">MKANRADLRLDVIKRGVEESRLPDALKQLAQQRLDLASDYIDDDFQVKPLVRPGRVIIVDLRDEFIEKDEALGLFVVLMQLFAEARHDGERFNKLVVFDEAHKYIESPDLVAGLVESVREMRHKGMNVLVASQDPPVPGSPATAAGPGPPSSDRAARNLAAGPGIRDMAEKRRTGDGAVTGGGARGALP</sequence>
<dbReference type="Proteomes" id="UP001596137">
    <property type="component" value="Unassembled WGS sequence"/>
</dbReference>
<organism evidence="2 3">
    <name type="scientific">Sphaerisporangium aureirubrum</name>
    <dbReference type="NCBI Taxonomy" id="1544736"/>
    <lineage>
        <taxon>Bacteria</taxon>
        <taxon>Bacillati</taxon>
        <taxon>Actinomycetota</taxon>
        <taxon>Actinomycetes</taxon>
        <taxon>Streptosporangiales</taxon>
        <taxon>Streptosporangiaceae</taxon>
        <taxon>Sphaerisporangium</taxon>
    </lineage>
</organism>
<reference evidence="3" key="1">
    <citation type="journal article" date="2019" name="Int. J. Syst. Evol. Microbiol.">
        <title>The Global Catalogue of Microorganisms (GCM) 10K type strain sequencing project: providing services to taxonomists for standard genome sequencing and annotation.</title>
        <authorList>
            <consortium name="The Broad Institute Genomics Platform"/>
            <consortium name="The Broad Institute Genome Sequencing Center for Infectious Disease"/>
            <person name="Wu L."/>
            <person name="Ma J."/>
        </authorList>
    </citation>
    <scope>NUCLEOTIDE SEQUENCE [LARGE SCALE GENOMIC DNA]</scope>
    <source>
        <strain evidence="3">JCM 30346</strain>
    </source>
</reference>
<name>A0ABW1NST8_9ACTN</name>
<comment type="caution">
    <text evidence="2">The sequence shown here is derived from an EMBL/GenBank/DDBJ whole genome shotgun (WGS) entry which is preliminary data.</text>
</comment>
<feature type="compositionally biased region" description="Gly residues" evidence="1">
    <location>
        <begin position="178"/>
        <end position="189"/>
    </location>
</feature>
<gene>
    <name evidence="2" type="ORF">ACFP1K_35075</name>
</gene>
<dbReference type="EMBL" id="JBHSRF010000087">
    <property type="protein sequence ID" value="MFC6086439.1"/>
    <property type="molecule type" value="Genomic_DNA"/>
</dbReference>
<dbReference type="InterPro" id="IPR027417">
    <property type="entry name" value="P-loop_NTPase"/>
</dbReference>
<dbReference type="RefSeq" id="WP_380761628.1">
    <property type="nucleotide sequence ID" value="NZ_JBHSRF010000087.1"/>
</dbReference>